<dbReference type="PANTHER" id="PTHR17985:SF8">
    <property type="entry name" value="TRANSPORT AND GOLGI ORGANIZATION PROTEIN 2 HOMOLOG"/>
    <property type="match status" value="1"/>
</dbReference>
<evidence type="ECO:0000313" key="2">
    <source>
        <dbReference type="Proteomes" id="UP000196158"/>
    </source>
</evidence>
<protein>
    <recommendedName>
        <fullName evidence="3">Transport and Golgi organization protein 2</fullName>
    </recommendedName>
</protein>
<dbReference type="AlphaFoldDB" id="A0A1X7QXC1"/>
<dbReference type="GO" id="GO:0009306">
    <property type="term" value="P:protein secretion"/>
    <property type="evidence" value="ECO:0007669"/>
    <property type="project" value="TreeGrafter"/>
</dbReference>
<keyword evidence="2" id="KW-1185">Reference proteome</keyword>
<dbReference type="Pfam" id="PF05742">
    <property type="entry name" value="TANGO2"/>
    <property type="match status" value="1"/>
</dbReference>
<dbReference type="InterPro" id="IPR008551">
    <property type="entry name" value="TANGO2"/>
</dbReference>
<dbReference type="GO" id="GO:0005794">
    <property type="term" value="C:Golgi apparatus"/>
    <property type="evidence" value="ECO:0007669"/>
    <property type="project" value="TreeGrafter"/>
</dbReference>
<name>A0A1X7QXC1_9SACH</name>
<dbReference type="OrthoDB" id="191601at2759"/>
<dbReference type="EMBL" id="FXLY01000002">
    <property type="protein sequence ID" value="SMN18095.1"/>
    <property type="molecule type" value="Genomic_DNA"/>
</dbReference>
<dbReference type="STRING" id="1789683.A0A1X7QXC1"/>
<reference evidence="1 2" key="1">
    <citation type="submission" date="2017-04" db="EMBL/GenBank/DDBJ databases">
        <authorList>
            <person name="Afonso C.L."/>
            <person name="Miller P.J."/>
            <person name="Scott M.A."/>
            <person name="Spackman E."/>
            <person name="Goraichik I."/>
            <person name="Dimitrov K.M."/>
            <person name="Suarez D.L."/>
            <person name="Swayne D.E."/>
        </authorList>
    </citation>
    <scope>NUCLEOTIDE SEQUENCE [LARGE SCALE GENOMIC DNA]</scope>
</reference>
<accession>A0A1X7QXC1</accession>
<dbReference type="GO" id="GO:0007030">
    <property type="term" value="P:Golgi organization"/>
    <property type="evidence" value="ECO:0007669"/>
    <property type="project" value="TreeGrafter"/>
</dbReference>
<evidence type="ECO:0000313" key="1">
    <source>
        <dbReference type="EMBL" id="SMN18095.1"/>
    </source>
</evidence>
<dbReference type="PANTHER" id="PTHR17985">
    <property type="entry name" value="SER/THR-RICH PROTEIN T10 IN DGCR REGION"/>
    <property type="match status" value="1"/>
</dbReference>
<proteinExistence type="predicted"/>
<evidence type="ECO:0008006" key="3">
    <source>
        <dbReference type="Google" id="ProtNLM"/>
    </source>
</evidence>
<dbReference type="Proteomes" id="UP000196158">
    <property type="component" value="Unassembled WGS sequence"/>
</dbReference>
<sequence length="314" mass="35903">MCILFATRSHPNYELILISNRDEFFERDTHNTCWHTNSSILSPYDMARSHSNVGSMSKIFGTWIGINKGGRVANILNLRPADTPSDKSSKGLKSRGIIPFAFLSTDSTKDDFDNWNSFENFQRQYPYLTQSGDFNFFYGDIKKKEYRIIDAFGQTFPVLDKNDAYSFVLSNNTYNIDENHQWTKTKLGLQKLQELVERTKTSCDNEQVRSECFKLASICSVPQEIRDRPYHANPAVTYDTIFVPPLGNEGGEDVGLTSTKGKFYGTRSQIVILVSKDCQHVTYEEKVLHTSDTDILINSSNNPKNVNKFEFDIE</sequence>
<organism evidence="1 2">
    <name type="scientific">Maudiozyma saulgeensis</name>
    <dbReference type="NCBI Taxonomy" id="1789683"/>
    <lineage>
        <taxon>Eukaryota</taxon>
        <taxon>Fungi</taxon>
        <taxon>Dikarya</taxon>
        <taxon>Ascomycota</taxon>
        <taxon>Saccharomycotina</taxon>
        <taxon>Saccharomycetes</taxon>
        <taxon>Saccharomycetales</taxon>
        <taxon>Saccharomycetaceae</taxon>
        <taxon>Maudiozyma</taxon>
    </lineage>
</organism>
<gene>
    <name evidence="1" type="ORF">KASA_0Q05104G</name>
</gene>